<evidence type="ECO:0000313" key="3">
    <source>
        <dbReference type="EMBL" id="KAF2206455.1"/>
    </source>
</evidence>
<reference evidence="3" key="1">
    <citation type="journal article" date="2020" name="Stud. Mycol.">
        <title>101 Dothideomycetes genomes: a test case for predicting lifestyles and emergence of pathogens.</title>
        <authorList>
            <person name="Haridas S."/>
            <person name="Albert R."/>
            <person name="Binder M."/>
            <person name="Bloem J."/>
            <person name="Labutti K."/>
            <person name="Salamov A."/>
            <person name="Andreopoulos B."/>
            <person name="Baker S."/>
            <person name="Barry K."/>
            <person name="Bills G."/>
            <person name="Bluhm B."/>
            <person name="Cannon C."/>
            <person name="Castanera R."/>
            <person name="Culley D."/>
            <person name="Daum C."/>
            <person name="Ezra D."/>
            <person name="Gonzalez J."/>
            <person name="Henrissat B."/>
            <person name="Kuo A."/>
            <person name="Liang C."/>
            <person name="Lipzen A."/>
            <person name="Lutzoni F."/>
            <person name="Magnuson J."/>
            <person name="Mondo S."/>
            <person name="Nolan M."/>
            <person name="Ohm R."/>
            <person name="Pangilinan J."/>
            <person name="Park H.-J."/>
            <person name="Ramirez L."/>
            <person name="Alfaro M."/>
            <person name="Sun H."/>
            <person name="Tritt A."/>
            <person name="Yoshinaga Y."/>
            <person name="Zwiers L.-H."/>
            <person name="Turgeon B."/>
            <person name="Goodwin S."/>
            <person name="Spatafora J."/>
            <person name="Crous P."/>
            <person name="Grigoriev I."/>
        </authorList>
    </citation>
    <scope>NUCLEOTIDE SEQUENCE</scope>
    <source>
        <strain evidence="3">SCOH1-5</strain>
    </source>
</reference>
<keyword evidence="1" id="KW-0812">Transmembrane</keyword>
<feature type="chain" id="PRO_5025551639" evidence="2">
    <location>
        <begin position="20"/>
        <end position="161"/>
    </location>
</feature>
<organism evidence="3 4">
    <name type="scientific">Cercospora zeae-maydis SCOH1-5</name>
    <dbReference type="NCBI Taxonomy" id="717836"/>
    <lineage>
        <taxon>Eukaryota</taxon>
        <taxon>Fungi</taxon>
        <taxon>Dikarya</taxon>
        <taxon>Ascomycota</taxon>
        <taxon>Pezizomycotina</taxon>
        <taxon>Dothideomycetes</taxon>
        <taxon>Dothideomycetidae</taxon>
        <taxon>Mycosphaerellales</taxon>
        <taxon>Mycosphaerellaceae</taxon>
        <taxon>Cercospora</taxon>
    </lineage>
</organism>
<name>A0A6A6EXJ5_9PEZI</name>
<keyword evidence="4" id="KW-1185">Reference proteome</keyword>
<keyword evidence="1" id="KW-0472">Membrane</keyword>
<proteinExistence type="predicted"/>
<keyword evidence="1" id="KW-1133">Transmembrane helix</keyword>
<dbReference type="Proteomes" id="UP000799539">
    <property type="component" value="Unassembled WGS sequence"/>
</dbReference>
<evidence type="ECO:0000256" key="2">
    <source>
        <dbReference type="SAM" id="SignalP"/>
    </source>
</evidence>
<accession>A0A6A6EXJ5</accession>
<dbReference type="AlphaFoldDB" id="A0A6A6EXJ5"/>
<feature type="signal peptide" evidence="2">
    <location>
        <begin position="1"/>
        <end position="19"/>
    </location>
</feature>
<evidence type="ECO:0000313" key="4">
    <source>
        <dbReference type="Proteomes" id="UP000799539"/>
    </source>
</evidence>
<keyword evidence="2" id="KW-0732">Signal</keyword>
<evidence type="ECO:0000256" key="1">
    <source>
        <dbReference type="SAM" id="Phobius"/>
    </source>
</evidence>
<dbReference type="EMBL" id="ML992720">
    <property type="protein sequence ID" value="KAF2206455.1"/>
    <property type="molecule type" value="Genomic_DNA"/>
</dbReference>
<protein>
    <submittedName>
        <fullName evidence="3">Uncharacterized protein</fullName>
    </submittedName>
</protein>
<sequence>MKRYLILVTIIAFANYVVAGTVYDKTASKVGNDKTASKVGNDKSCGAVVLSYADQLSSQIGLGFITVVDVKGDFGYPMSEEEHAIYKNQTKKRDNIGCLGCGRTTFVFKCIPPLVAAIAAFGLAGLAPGILASIFLTIAGLASIAISIPACYWCLKNNTCQ</sequence>
<feature type="transmembrane region" description="Helical" evidence="1">
    <location>
        <begin position="130"/>
        <end position="155"/>
    </location>
</feature>
<gene>
    <name evidence="3" type="ORF">CERZMDRAFT_89288</name>
</gene>